<feature type="region of interest" description="Disordered" evidence="5">
    <location>
        <begin position="189"/>
        <end position="234"/>
    </location>
</feature>
<protein>
    <submittedName>
        <fullName evidence="9">C40 family peptidase</fullName>
    </submittedName>
</protein>
<dbReference type="PROSITE" id="PS51781">
    <property type="entry name" value="SH3B"/>
    <property type="match status" value="1"/>
</dbReference>
<dbReference type="SUPFAM" id="SSF54001">
    <property type="entry name" value="Cysteine proteinases"/>
    <property type="match status" value="1"/>
</dbReference>
<dbReference type="InterPro" id="IPR000064">
    <property type="entry name" value="NLP_P60_dom"/>
</dbReference>
<evidence type="ECO:0000256" key="3">
    <source>
        <dbReference type="ARBA" id="ARBA00022801"/>
    </source>
</evidence>
<feature type="chain" id="PRO_5046894741" evidence="6">
    <location>
        <begin position="21"/>
        <end position="355"/>
    </location>
</feature>
<dbReference type="Proteomes" id="UP000609849">
    <property type="component" value="Unassembled WGS sequence"/>
</dbReference>
<dbReference type="InterPro" id="IPR038765">
    <property type="entry name" value="Papain-like_cys_pep_sf"/>
</dbReference>
<dbReference type="PANTHER" id="PTHR47053">
    <property type="entry name" value="MUREIN DD-ENDOPEPTIDASE MEPH-RELATED"/>
    <property type="match status" value="1"/>
</dbReference>
<feature type="compositionally biased region" description="Low complexity" evidence="5">
    <location>
        <begin position="189"/>
        <end position="209"/>
    </location>
</feature>
<keyword evidence="10" id="KW-1185">Reference proteome</keyword>
<sequence>MKKKILVPMFASVMALSMNAVVNADEVKDNNIDNTEDKTSQDIIDLGKYEEITYKTAVVKDGVAVKIRNGGKVKLVAYTGDSFKALATQGEWVEVSVNGEDGWIPSRFVDIKSAPGFVTEEKVNFRKNANTDSEIIEELSKGSKLEVLEDKGEWIKVKNGDKEGYISSKYISDEAPVIEEVVVEETVSEEATTRVSNNQSSSNQSSNTQKSDKKNNSSSNKTEQSNENVPAANTSSAQAVVNLAYSKIGSPYVWGAEGPNSFDCSGLTSYVYKKAAGVSLPRTSSAQSGYGKTVSKSNLQPGDLVFFGSGSVSHVGIYIGGGNMIHSPKPGESVKITSINSSYYSGRFITAKRVL</sequence>
<dbReference type="Pfam" id="PF08239">
    <property type="entry name" value="SH3_3"/>
    <property type="match status" value="1"/>
</dbReference>
<dbReference type="Pfam" id="PF00877">
    <property type="entry name" value="NLPC_P60"/>
    <property type="match status" value="1"/>
</dbReference>
<dbReference type="EMBL" id="JACRWE010000007">
    <property type="protein sequence ID" value="MBC5997785.1"/>
    <property type="molecule type" value="Genomic_DNA"/>
</dbReference>
<comment type="caution">
    <text evidence="9">The sequence shown here is derived from an EMBL/GenBank/DDBJ whole genome shotgun (WGS) entry which is preliminary data.</text>
</comment>
<evidence type="ECO:0000259" key="7">
    <source>
        <dbReference type="PROSITE" id="PS51781"/>
    </source>
</evidence>
<name>A0ABR7JS89_9FIRM</name>
<feature type="compositionally biased region" description="Low complexity" evidence="5">
    <location>
        <begin position="216"/>
        <end position="228"/>
    </location>
</feature>
<evidence type="ECO:0000256" key="2">
    <source>
        <dbReference type="ARBA" id="ARBA00022670"/>
    </source>
</evidence>
<proteinExistence type="inferred from homology"/>
<comment type="similarity">
    <text evidence="1">Belongs to the peptidase C40 family.</text>
</comment>
<dbReference type="InterPro" id="IPR003646">
    <property type="entry name" value="SH3-like_bac-type"/>
</dbReference>
<dbReference type="PROSITE" id="PS51935">
    <property type="entry name" value="NLPC_P60"/>
    <property type="match status" value="1"/>
</dbReference>
<keyword evidence="2" id="KW-0645">Protease</keyword>
<organism evidence="9 10">
    <name type="scientific">Romboutsia faecis</name>
    <dbReference type="NCBI Taxonomy" id="2764597"/>
    <lineage>
        <taxon>Bacteria</taxon>
        <taxon>Bacillati</taxon>
        <taxon>Bacillota</taxon>
        <taxon>Clostridia</taxon>
        <taxon>Peptostreptococcales</taxon>
        <taxon>Peptostreptococcaceae</taxon>
        <taxon>Romboutsia</taxon>
    </lineage>
</organism>
<evidence type="ECO:0000313" key="10">
    <source>
        <dbReference type="Proteomes" id="UP000609849"/>
    </source>
</evidence>
<dbReference type="InterPro" id="IPR051202">
    <property type="entry name" value="Peptidase_C40"/>
</dbReference>
<evidence type="ECO:0000256" key="4">
    <source>
        <dbReference type="ARBA" id="ARBA00022807"/>
    </source>
</evidence>
<dbReference type="PANTHER" id="PTHR47053:SF1">
    <property type="entry name" value="MUREIN DD-ENDOPEPTIDASE MEPH-RELATED"/>
    <property type="match status" value="1"/>
</dbReference>
<evidence type="ECO:0000256" key="1">
    <source>
        <dbReference type="ARBA" id="ARBA00007074"/>
    </source>
</evidence>
<dbReference type="RefSeq" id="WP_153972480.1">
    <property type="nucleotide sequence ID" value="NZ_JACRWE010000007.1"/>
</dbReference>
<keyword evidence="3" id="KW-0378">Hydrolase</keyword>
<evidence type="ECO:0000256" key="6">
    <source>
        <dbReference type="SAM" id="SignalP"/>
    </source>
</evidence>
<gene>
    <name evidence="9" type="ORF">H8923_13555</name>
</gene>
<dbReference type="SMART" id="SM00287">
    <property type="entry name" value="SH3b"/>
    <property type="match status" value="2"/>
</dbReference>
<dbReference type="Gene3D" id="2.30.30.40">
    <property type="entry name" value="SH3 Domains"/>
    <property type="match status" value="2"/>
</dbReference>
<keyword evidence="4" id="KW-0788">Thiol protease</keyword>
<feature type="domain" description="NlpC/P60" evidence="8">
    <location>
        <begin position="234"/>
        <end position="355"/>
    </location>
</feature>
<keyword evidence="6" id="KW-0732">Signal</keyword>
<evidence type="ECO:0000313" key="9">
    <source>
        <dbReference type="EMBL" id="MBC5997785.1"/>
    </source>
</evidence>
<evidence type="ECO:0000259" key="8">
    <source>
        <dbReference type="PROSITE" id="PS51935"/>
    </source>
</evidence>
<dbReference type="Gene3D" id="3.90.1720.10">
    <property type="entry name" value="endopeptidase domain like (from Nostoc punctiforme)"/>
    <property type="match status" value="1"/>
</dbReference>
<evidence type="ECO:0000256" key="5">
    <source>
        <dbReference type="SAM" id="MobiDB-lite"/>
    </source>
</evidence>
<feature type="signal peptide" evidence="6">
    <location>
        <begin position="1"/>
        <end position="20"/>
    </location>
</feature>
<reference evidence="9 10" key="1">
    <citation type="submission" date="2020-08" db="EMBL/GenBank/DDBJ databases">
        <authorList>
            <person name="Liu C."/>
            <person name="Sun Q."/>
        </authorList>
    </citation>
    <scope>NUCLEOTIDE SEQUENCE [LARGE SCALE GENOMIC DNA]</scope>
    <source>
        <strain evidence="9 10">NSJ-18</strain>
    </source>
</reference>
<accession>A0ABR7JS89</accession>
<feature type="domain" description="SH3b" evidence="7">
    <location>
        <begin position="113"/>
        <end position="175"/>
    </location>
</feature>